<gene>
    <name evidence="3" type="ORF">PSA7680_03159</name>
</gene>
<feature type="compositionally biased region" description="Basic and acidic residues" evidence="1">
    <location>
        <begin position="1"/>
        <end position="10"/>
    </location>
</feature>
<dbReference type="EMBL" id="FWFQ01000028">
    <property type="protein sequence ID" value="SLN60190.1"/>
    <property type="molecule type" value="Genomic_DNA"/>
</dbReference>
<dbReference type="OrthoDB" id="7838347at2"/>
<dbReference type="Proteomes" id="UP000193409">
    <property type="component" value="Unassembled WGS sequence"/>
</dbReference>
<evidence type="ECO:0000259" key="2">
    <source>
        <dbReference type="Pfam" id="PF20078"/>
    </source>
</evidence>
<organism evidence="3 4">
    <name type="scientific">Pseudoruegeria aquimaris</name>
    <dbReference type="NCBI Taxonomy" id="393663"/>
    <lineage>
        <taxon>Bacteria</taxon>
        <taxon>Pseudomonadati</taxon>
        <taxon>Pseudomonadota</taxon>
        <taxon>Alphaproteobacteria</taxon>
        <taxon>Rhodobacterales</taxon>
        <taxon>Roseobacteraceae</taxon>
        <taxon>Pseudoruegeria</taxon>
    </lineage>
</organism>
<keyword evidence="4" id="KW-1185">Reference proteome</keyword>
<sequence>MESDDGKTWNDEEDWRNSVVQAPQGAAARKGPARILFLGGTLTAGRGLKAPFVEQITRALGEPAACCAVPNAGVDAYLAMATGPQAGSAAAVTVIETPGIHGLSNRFYRVHRKRNDRFIAPEPPLKALFPNVDFAGINFVGHLTRVLRAENPAAYALVEAELRAQWARKMRELIGILGPKVLLMTPRPEDETGPRADVLAGGVTQEMLEDLAAQTGARVLECVLPEPRSLPYPIVPGPLAHDLIARRLITELRGALPRRKGEPAVQGPGLV</sequence>
<reference evidence="3 4" key="1">
    <citation type="submission" date="2017-03" db="EMBL/GenBank/DDBJ databases">
        <authorList>
            <person name="Afonso C.L."/>
            <person name="Miller P.J."/>
            <person name="Scott M.A."/>
            <person name="Spackman E."/>
            <person name="Goraichik I."/>
            <person name="Dimitrov K.M."/>
            <person name="Suarez D.L."/>
            <person name="Swayne D.E."/>
        </authorList>
    </citation>
    <scope>NUCLEOTIDE SEQUENCE [LARGE SCALE GENOMIC DNA]</scope>
    <source>
        <strain evidence="3 4">CECT 7680</strain>
    </source>
</reference>
<accession>A0A1Y5TEL4</accession>
<dbReference type="AlphaFoldDB" id="A0A1Y5TEL4"/>
<feature type="domain" description="DUF6473" evidence="2">
    <location>
        <begin position="34"/>
        <end position="223"/>
    </location>
</feature>
<protein>
    <recommendedName>
        <fullName evidence="2">DUF6473 domain-containing protein</fullName>
    </recommendedName>
</protein>
<evidence type="ECO:0000313" key="4">
    <source>
        <dbReference type="Proteomes" id="UP000193409"/>
    </source>
</evidence>
<feature type="region of interest" description="Disordered" evidence="1">
    <location>
        <begin position="1"/>
        <end position="26"/>
    </location>
</feature>
<evidence type="ECO:0000256" key="1">
    <source>
        <dbReference type="SAM" id="MobiDB-lite"/>
    </source>
</evidence>
<dbReference type="InterPro" id="IPR045524">
    <property type="entry name" value="DUF6473"/>
</dbReference>
<name>A0A1Y5TEL4_9RHOB</name>
<proteinExistence type="predicted"/>
<dbReference type="Pfam" id="PF20078">
    <property type="entry name" value="DUF6473"/>
    <property type="match status" value="1"/>
</dbReference>
<dbReference type="RefSeq" id="WP_139838688.1">
    <property type="nucleotide sequence ID" value="NZ_FWFQ01000028.1"/>
</dbReference>
<evidence type="ECO:0000313" key="3">
    <source>
        <dbReference type="EMBL" id="SLN60190.1"/>
    </source>
</evidence>